<feature type="domain" description="GYF" evidence="6">
    <location>
        <begin position="428"/>
        <end position="476"/>
    </location>
</feature>
<dbReference type="GO" id="GO:0009408">
    <property type="term" value="P:response to heat"/>
    <property type="evidence" value="ECO:0007669"/>
    <property type="project" value="UniProtKB-ARBA"/>
</dbReference>
<dbReference type="Pfam" id="PF00011">
    <property type="entry name" value="HSP20"/>
    <property type="match status" value="1"/>
</dbReference>
<feature type="compositionally biased region" description="Polar residues" evidence="4">
    <location>
        <begin position="1055"/>
        <end position="1076"/>
    </location>
</feature>
<dbReference type="InterPro" id="IPR035445">
    <property type="entry name" value="GYF-like_dom_sf"/>
</dbReference>
<feature type="compositionally biased region" description="Basic and acidic residues" evidence="4">
    <location>
        <begin position="222"/>
        <end position="231"/>
    </location>
</feature>
<dbReference type="PANTHER" id="PTHR14445">
    <property type="entry name" value="GRB10 INTERACTING GYF PROTEIN"/>
    <property type="match status" value="1"/>
</dbReference>
<feature type="region of interest" description="Disordered" evidence="4">
    <location>
        <begin position="182"/>
        <end position="380"/>
    </location>
</feature>
<evidence type="ECO:0000313" key="8">
    <source>
        <dbReference type="Proteomes" id="UP000719412"/>
    </source>
</evidence>
<keyword evidence="8" id="KW-1185">Reference proteome</keyword>
<dbReference type="PANTHER" id="PTHR14445:SF36">
    <property type="entry name" value="FI03272P-RELATED"/>
    <property type="match status" value="1"/>
</dbReference>
<dbReference type="Pfam" id="PF02213">
    <property type="entry name" value="GYF"/>
    <property type="match status" value="1"/>
</dbReference>
<feature type="compositionally biased region" description="Basic and acidic residues" evidence="4">
    <location>
        <begin position="774"/>
        <end position="901"/>
    </location>
</feature>
<sequence>MTDSSMNFGPAWIRNLRSEGTTTTGGGTGGGSRYQLAEYRYGREEMLALFDKFVKPPSSLVTFKTLYSEQTLVPLVLLPTTEEEQRGWQNRPTTISGAPRGRGGSLERGGRISRGRGGYQAYGRAASAYDSGWGNGEQPDWSPRKEFATRSTTLMDNWRRVRNNSEDDDGWRNISSNRSLHEKWARSASWRGEGDSEERNGPPERGGRPNWHENNRGGPLRRSWDNEDHLPEWATENPTEGGGTFDERGAFHGSDDEQDNKKENRRDLLQKSISQQHIPNRTNQPVLSSSKSTTSLTKSDDSDKYKEEPSDQELREDVAKPKESSSPEKDKPKATVPHKTDKRIDEKDDRNSEESKLQCTEKQSSGNGPSQDPLTPNMDKVDEDFDRLQEDLVLKLVVDEETPKTAQTTTNFDVTGVQPPPNLVPPSQEKWYYQDPQGTRQGPFANVEMAEWYKAGYFSNQLNVMRECDERYFLLGELINMCGGDNPFLSNIRFPVLKNEAAKLPDDMLPYQFLSQLAFKQQVSLRNLAEPWSALTLQQQELAAQRLLLQQQQQQIPHDLQFMQQSTPSNPLMFMINQMQQSNKLPGSVLVDKPGSSVPNQLDPLLVQMGNMHSLQNRMQTPGLHNHLPSGVPANLSSSLPPDGLGSSIPNLQTPPMGAGGMSALPGIHGSLPSGLPGSVNVNRPTSHTPIDQLPPGQDSDPIANFLKQFQQQRQLPLDSLWQKQNQFNVAPPVSTPTQWPQQPEPSLTMWDLQTSAPSLPSEVQPPAPAEKPTQQEKEKEQRPKEEVSQKELKKRKEQEEKQAKKEVEERRKQEQKKQEAEKKAAEEKKKKEEEKVRKELEKAKKEAEEKRLRELEEKRRLKEQRKAEEEARKKSEELKKSEEEKIRRESKEREEKKQVEISRLVQNQGNRGASKSAPWCQSNFTQGVNLTEIQKAEKEKRAQESALQIQKQQLQEQQQQQLEKSSGIQLNWAKKPIEPRKVKSFAEIQAEEQERLAKLTAEARLAAQLKEKEAPVPVNSGNIWNGQSLTWANASSTSQWSSNSAGGFWDEVPTKSSNKPSTVSKSNSTSAMTTTKQQQQKQSKSKPKKEESPKSVNNNNNQTKDEFTDWCYKTLSNISADVDIPTFVTFLRDIESAYDVRDYCKEYLGESPATQQFASNFLEKRRSFKPKNNAHKDDMCSPAPAITPSMQHSNEFQEVKGKNKKNKKSKMLKVDSRILGFNVTSAPDRINKQISEKMSLLLRLNDPFEFSARPSRLLDQRFGLGLDTEDLLSPLVPREVQNWLNSTGGYFRPWRSMASRQDSGSTISVDKGKFHVSLDVQQFKPEEISVKVTGDNVVTVEGKHEEKEDEHGYISRHFVRKYVLPKTHDVNKIESKLSIDGVLTISAPKIVTESTDCRDIPIIQTGQPSKAVLEKKEEVKEQGENGDK</sequence>
<evidence type="ECO:0000259" key="6">
    <source>
        <dbReference type="PROSITE" id="PS50829"/>
    </source>
</evidence>
<proteinExistence type="inferred from homology"/>
<protein>
    <submittedName>
        <fullName evidence="7">Uncharacterized protein</fullName>
    </submittedName>
</protein>
<accession>A0A8J6HFV5</accession>
<dbReference type="Gene3D" id="2.60.40.790">
    <property type="match status" value="1"/>
</dbReference>
<evidence type="ECO:0000256" key="4">
    <source>
        <dbReference type="SAM" id="MobiDB-lite"/>
    </source>
</evidence>
<evidence type="ECO:0000256" key="2">
    <source>
        <dbReference type="RuleBase" id="RU003616"/>
    </source>
</evidence>
<dbReference type="InterPro" id="IPR051640">
    <property type="entry name" value="GRB10-interact_GYF"/>
</dbReference>
<dbReference type="PROSITE" id="PS01031">
    <property type="entry name" value="SHSP"/>
    <property type="match status" value="1"/>
</dbReference>
<reference evidence="7" key="1">
    <citation type="journal article" date="2020" name="J Insects Food Feed">
        <title>The yellow mealworm (Tenebrio molitor) genome: a resource for the emerging insects as food and feed industry.</title>
        <authorList>
            <person name="Eriksson T."/>
            <person name="Andere A."/>
            <person name="Kelstrup H."/>
            <person name="Emery V."/>
            <person name="Picard C."/>
        </authorList>
    </citation>
    <scope>NUCLEOTIDE SEQUENCE</scope>
    <source>
        <strain evidence="7">Stoneville</strain>
        <tissue evidence="7">Whole head</tissue>
    </source>
</reference>
<dbReference type="CDD" id="cd06526">
    <property type="entry name" value="metazoan_ACD"/>
    <property type="match status" value="1"/>
</dbReference>
<evidence type="ECO:0000313" key="7">
    <source>
        <dbReference type="EMBL" id="KAH0818035.1"/>
    </source>
</evidence>
<feature type="compositionally biased region" description="Basic and acidic residues" evidence="4">
    <location>
        <begin position="192"/>
        <end position="215"/>
    </location>
</feature>
<gene>
    <name evidence="7" type="ORF">GEV33_004756</name>
</gene>
<evidence type="ECO:0000256" key="1">
    <source>
        <dbReference type="PROSITE-ProRule" id="PRU00285"/>
    </source>
</evidence>
<dbReference type="PRINTS" id="PR00299">
    <property type="entry name" value="ACRYSTALLIN"/>
</dbReference>
<dbReference type="Proteomes" id="UP000719412">
    <property type="component" value="Unassembled WGS sequence"/>
</dbReference>
<feature type="compositionally biased region" description="Polar residues" evidence="4">
    <location>
        <begin position="905"/>
        <end position="925"/>
    </location>
</feature>
<dbReference type="CDD" id="cd00072">
    <property type="entry name" value="GYF"/>
    <property type="match status" value="1"/>
</dbReference>
<feature type="compositionally biased region" description="Polar residues" evidence="4">
    <location>
        <begin position="357"/>
        <end position="374"/>
    </location>
</feature>
<feature type="compositionally biased region" description="Low complexity" evidence="4">
    <location>
        <begin position="287"/>
        <end position="297"/>
    </location>
</feature>
<evidence type="ECO:0000259" key="5">
    <source>
        <dbReference type="PROSITE" id="PS01031"/>
    </source>
</evidence>
<dbReference type="InterPro" id="IPR003169">
    <property type="entry name" value="GYF"/>
</dbReference>
<organism evidence="7 8">
    <name type="scientific">Tenebrio molitor</name>
    <name type="common">Yellow mealworm beetle</name>
    <dbReference type="NCBI Taxonomy" id="7067"/>
    <lineage>
        <taxon>Eukaryota</taxon>
        <taxon>Metazoa</taxon>
        <taxon>Ecdysozoa</taxon>
        <taxon>Arthropoda</taxon>
        <taxon>Hexapoda</taxon>
        <taxon>Insecta</taxon>
        <taxon>Pterygota</taxon>
        <taxon>Neoptera</taxon>
        <taxon>Endopterygota</taxon>
        <taxon>Coleoptera</taxon>
        <taxon>Polyphaga</taxon>
        <taxon>Cucujiformia</taxon>
        <taxon>Tenebrionidae</taxon>
        <taxon>Tenebrio</taxon>
    </lineage>
</organism>
<feature type="region of interest" description="Disordered" evidence="4">
    <location>
        <begin position="667"/>
        <end position="703"/>
    </location>
</feature>
<dbReference type="EMBL" id="JABDTM020018421">
    <property type="protein sequence ID" value="KAH0818035.1"/>
    <property type="molecule type" value="Genomic_DNA"/>
</dbReference>
<dbReference type="InterPro" id="IPR001436">
    <property type="entry name" value="Alpha-crystallin/sHSP_animal"/>
</dbReference>
<dbReference type="SUPFAM" id="SSF55277">
    <property type="entry name" value="GYF domain"/>
    <property type="match status" value="1"/>
</dbReference>
<feature type="region of interest" description="Disordered" evidence="4">
    <location>
        <begin position="1041"/>
        <end position="1104"/>
    </location>
</feature>
<comment type="caution">
    <text evidence="7">The sequence shown here is derived from an EMBL/GenBank/DDBJ whole genome shotgun (WGS) entry which is preliminary data.</text>
</comment>
<dbReference type="InterPro" id="IPR002068">
    <property type="entry name" value="A-crystallin/Hsp20_dom"/>
</dbReference>
<dbReference type="SUPFAM" id="SSF49764">
    <property type="entry name" value="HSP20-like chaperones"/>
    <property type="match status" value="1"/>
</dbReference>
<feature type="compositionally biased region" description="Polar residues" evidence="4">
    <location>
        <begin position="87"/>
        <end position="96"/>
    </location>
</feature>
<dbReference type="GO" id="GO:0005829">
    <property type="term" value="C:cytosol"/>
    <property type="evidence" value="ECO:0007669"/>
    <property type="project" value="TreeGrafter"/>
</dbReference>
<comment type="similarity">
    <text evidence="1 2">Belongs to the small heat shock protein (HSP20) family.</text>
</comment>
<reference evidence="7" key="2">
    <citation type="submission" date="2021-08" db="EMBL/GenBank/DDBJ databases">
        <authorList>
            <person name="Eriksson T."/>
        </authorList>
    </citation>
    <scope>NUCLEOTIDE SEQUENCE</scope>
    <source>
        <strain evidence="7">Stoneville</strain>
        <tissue evidence="7">Whole head</tissue>
    </source>
</reference>
<dbReference type="PROSITE" id="PS50829">
    <property type="entry name" value="GYF"/>
    <property type="match status" value="1"/>
</dbReference>
<feature type="domain" description="SHSP" evidence="5">
    <location>
        <begin position="1297"/>
        <end position="1406"/>
    </location>
</feature>
<feature type="compositionally biased region" description="Basic and acidic residues" evidence="4">
    <location>
        <begin position="245"/>
        <end position="269"/>
    </location>
</feature>
<name>A0A8J6HFV5_TENMO</name>
<dbReference type="InterPro" id="IPR008978">
    <property type="entry name" value="HSP20-like_chaperone"/>
</dbReference>
<dbReference type="Gene3D" id="3.30.1490.40">
    <property type="match status" value="1"/>
</dbReference>
<keyword evidence="3" id="KW-0175">Coiled coil</keyword>
<feature type="region of interest" description="Disordered" evidence="4">
    <location>
        <begin position="83"/>
        <end position="148"/>
    </location>
</feature>
<feature type="compositionally biased region" description="Polar residues" evidence="4">
    <location>
        <begin position="271"/>
        <end position="286"/>
    </location>
</feature>
<evidence type="ECO:0000256" key="3">
    <source>
        <dbReference type="SAM" id="Coils"/>
    </source>
</evidence>
<feature type="compositionally biased region" description="Basic and acidic residues" evidence="4">
    <location>
        <begin position="298"/>
        <end position="356"/>
    </location>
</feature>
<feature type="compositionally biased region" description="Polar residues" evidence="4">
    <location>
        <begin position="680"/>
        <end position="690"/>
    </location>
</feature>
<feature type="region of interest" description="Disordered" evidence="4">
    <location>
        <begin position="757"/>
        <end position="925"/>
    </location>
</feature>
<feature type="coiled-coil region" evidence="3">
    <location>
        <begin position="934"/>
        <end position="965"/>
    </location>
</feature>
<dbReference type="SMART" id="SM00444">
    <property type="entry name" value="GYF"/>
    <property type="match status" value="1"/>
</dbReference>